<comment type="caution">
    <text evidence="2">The sequence shown here is derived from an EMBL/GenBank/DDBJ whole genome shotgun (WGS) entry which is preliminary data.</text>
</comment>
<feature type="transmembrane region" description="Helical" evidence="1">
    <location>
        <begin position="20"/>
        <end position="38"/>
    </location>
</feature>
<evidence type="ECO:0000313" key="2">
    <source>
        <dbReference type="EMBL" id="TVT21521.1"/>
    </source>
</evidence>
<keyword evidence="3" id="KW-1185">Reference proteome</keyword>
<gene>
    <name evidence="2" type="ORF">FNH05_33930</name>
</gene>
<feature type="transmembrane region" description="Helical" evidence="1">
    <location>
        <begin position="285"/>
        <end position="304"/>
    </location>
</feature>
<reference evidence="2 3" key="2">
    <citation type="submission" date="2019-08" db="EMBL/GenBank/DDBJ databases">
        <title>Amycolatopsis acidicola sp. nov., isolated from peat swamp forest soil.</title>
        <authorList>
            <person name="Srisuk N."/>
        </authorList>
    </citation>
    <scope>NUCLEOTIDE SEQUENCE [LARGE SCALE GENOMIC DNA]</scope>
    <source>
        <strain evidence="2 3">TBRC 6029</strain>
    </source>
</reference>
<evidence type="ECO:0000313" key="3">
    <source>
        <dbReference type="Proteomes" id="UP000320011"/>
    </source>
</evidence>
<feature type="transmembrane region" description="Helical" evidence="1">
    <location>
        <begin position="185"/>
        <end position="207"/>
    </location>
</feature>
<keyword evidence="1" id="KW-0812">Transmembrane</keyword>
<dbReference type="OrthoDB" id="4964568at2"/>
<keyword evidence="1" id="KW-1133">Transmembrane helix</keyword>
<sequence length="318" mass="32476">MSTVSAVPPPGTRPRAPGRLRLAVCWVTIVSCVPYLLLKVLWLSGYSAGAADAGGAAELLDMRHLVGDVVTAGMEIAAVGLVLALTYPWGHRLPVVVVAGPIWLAAGLLAPIAVGLPLGLVAQAFVGGAPAPAGNGLQGWVYVLVYGGFAVQAIGLPMAFVGHARDRWPGVFRMRMAQLRSAASGDRRFAAVGATITGGYGAILAVWSVAAPRWGGPAGFDTVAQRTALLATGLLVLSGAIAVPALLRWRGDRPAVAPLVAAWIGTGVTVTAGPTHIALGNHGNVSSVLVSVSLVSVLSGLLLTRCMIRALPHRTPGT</sequence>
<evidence type="ECO:0008006" key="4">
    <source>
        <dbReference type="Google" id="ProtNLM"/>
    </source>
</evidence>
<keyword evidence="1" id="KW-0472">Membrane</keyword>
<reference evidence="2 3" key="1">
    <citation type="submission" date="2019-07" db="EMBL/GenBank/DDBJ databases">
        <authorList>
            <person name="Duangmal K."/>
            <person name="Teo W.F.A."/>
        </authorList>
    </citation>
    <scope>NUCLEOTIDE SEQUENCE [LARGE SCALE GENOMIC DNA]</scope>
    <source>
        <strain evidence="2 3">TBRC 6029</strain>
    </source>
</reference>
<dbReference type="EMBL" id="VJWX01000599">
    <property type="protein sequence ID" value="TVT21521.1"/>
    <property type="molecule type" value="Genomic_DNA"/>
</dbReference>
<feature type="transmembrane region" description="Helical" evidence="1">
    <location>
        <begin position="139"/>
        <end position="164"/>
    </location>
</feature>
<evidence type="ECO:0000256" key="1">
    <source>
        <dbReference type="SAM" id="Phobius"/>
    </source>
</evidence>
<dbReference type="Proteomes" id="UP000320011">
    <property type="component" value="Unassembled WGS sequence"/>
</dbReference>
<dbReference type="AlphaFoldDB" id="A0A558AB72"/>
<organism evidence="2 3">
    <name type="scientific">Amycolatopsis rhizosphaerae</name>
    <dbReference type="NCBI Taxonomy" id="2053003"/>
    <lineage>
        <taxon>Bacteria</taxon>
        <taxon>Bacillati</taxon>
        <taxon>Actinomycetota</taxon>
        <taxon>Actinomycetes</taxon>
        <taxon>Pseudonocardiales</taxon>
        <taxon>Pseudonocardiaceae</taxon>
        <taxon>Amycolatopsis</taxon>
    </lineage>
</organism>
<feature type="transmembrane region" description="Helical" evidence="1">
    <location>
        <begin position="69"/>
        <end position="90"/>
    </location>
</feature>
<proteinExistence type="predicted"/>
<protein>
    <recommendedName>
        <fullName evidence="4">LigA protein</fullName>
    </recommendedName>
</protein>
<feature type="transmembrane region" description="Helical" evidence="1">
    <location>
        <begin position="259"/>
        <end position="279"/>
    </location>
</feature>
<accession>A0A558AB72</accession>
<feature type="transmembrane region" description="Helical" evidence="1">
    <location>
        <begin position="102"/>
        <end position="127"/>
    </location>
</feature>
<dbReference type="RefSeq" id="WP_144592939.1">
    <property type="nucleotide sequence ID" value="NZ_VJWX01000599.1"/>
</dbReference>
<feature type="transmembrane region" description="Helical" evidence="1">
    <location>
        <begin position="227"/>
        <end position="247"/>
    </location>
</feature>
<name>A0A558AB72_9PSEU</name>